<feature type="transmembrane region" description="Helical" evidence="10">
    <location>
        <begin position="29"/>
        <end position="54"/>
    </location>
</feature>
<feature type="transmembrane region" description="Helical" evidence="10">
    <location>
        <begin position="441"/>
        <end position="461"/>
    </location>
</feature>
<feature type="transmembrane region" description="Helical" evidence="10">
    <location>
        <begin position="401"/>
        <end position="421"/>
    </location>
</feature>
<dbReference type="Proteomes" id="UP000000442">
    <property type="component" value="Chromosome"/>
</dbReference>
<dbReference type="AlphaFoldDB" id="C0QK45"/>
<dbReference type="GO" id="GO:0016746">
    <property type="term" value="F:acyltransferase activity"/>
    <property type="evidence" value="ECO:0007669"/>
    <property type="project" value="UniProtKB-KW"/>
</dbReference>
<evidence type="ECO:0000313" key="12">
    <source>
        <dbReference type="Proteomes" id="UP000000442"/>
    </source>
</evidence>
<evidence type="ECO:0000313" key="11">
    <source>
        <dbReference type="EMBL" id="ACN16071.1"/>
    </source>
</evidence>
<keyword evidence="7 9" id="KW-0472">Membrane</keyword>
<dbReference type="PANTHER" id="PTHR13285">
    <property type="entry name" value="ACYLTRANSFERASE"/>
    <property type="match status" value="1"/>
</dbReference>
<dbReference type="HOGENOM" id="CLU_025255_1_3_7"/>
<dbReference type="InterPro" id="IPR051085">
    <property type="entry name" value="MB_O-acyltransferase"/>
</dbReference>
<evidence type="ECO:0000256" key="3">
    <source>
        <dbReference type="ARBA" id="ARBA00022475"/>
    </source>
</evidence>
<organism evidence="11 12">
    <name type="scientific">Desulforapulum autotrophicum (strain ATCC 43914 / DSM 3382 / VKM B-1955 / HRM2)</name>
    <name type="common">Desulfobacterium autotrophicum</name>
    <dbReference type="NCBI Taxonomy" id="177437"/>
    <lineage>
        <taxon>Bacteria</taxon>
        <taxon>Pseudomonadati</taxon>
        <taxon>Thermodesulfobacteriota</taxon>
        <taxon>Desulfobacteria</taxon>
        <taxon>Desulfobacterales</taxon>
        <taxon>Desulfobacteraceae</taxon>
        <taxon>Desulforapulum</taxon>
    </lineage>
</organism>
<dbReference type="PIRSF" id="PIRSF016636">
    <property type="entry name" value="AlgI_DltB"/>
    <property type="match status" value="1"/>
</dbReference>
<comment type="similarity">
    <text evidence="2 9">Belongs to the membrane-bound acyltransferase family.</text>
</comment>
<keyword evidence="3 9" id="KW-1003">Cell membrane</keyword>
<dbReference type="OrthoDB" id="139172at2"/>
<evidence type="ECO:0000256" key="7">
    <source>
        <dbReference type="ARBA" id="ARBA00023136"/>
    </source>
</evidence>
<sequence>MVFSSITFIFYFLPVFLLGYFFTRYRNAFLLLISLFFYAWGEVGYVFLILGSSIVNYGFGRWIAASRDGQKKRFLFAGIFLNLLVICGFKYLTFLTTTLNALTGMIGFTGMPVYSIHLPLGISFFTFQAMSYLVDVYRGDAPVEKNPFNLMLYIAMFPQLVAGPIVRFQSIYAKIHKRVVTLDAFVEGIGYFIIGLGQKVLIANTVASTADKIFALPMIQLDQPLAWLGAVTYTLQIYYDFAGYSNMAIGLGLMVGFRFPENFNFPYVSRSITEFWRRWHMTLSRWFRDYLYIPLGGNQRGAARTYFNLFVVFFLCGLWHGASWTFVAWGVYHGCFLIVERMGLSRILGRMPRGLTHLYAMLVVVFGWVLFRAESFSQAGIFMQRMVGMGAPSQHQFTLEYYLQTDVLLALFMGVVFSLPIKELIPFFRFGTAGECHRAFFLLRSLCMVTFQAFLLFFSIMSLSSGSYNPFIYFRF</sequence>
<proteinExistence type="inferred from homology"/>
<evidence type="ECO:0000256" key="10">
    <source>
        <dbReference type="SAM" id="Phobius"/>
    </source>
</evidence>
<evidence type="ECO:0000256" key="1">
    <source>
        <dbReference type="ARBA" id="ARBA00004651"/>
    </source>
</evidence>
<feature type="transmembrane region" description="Helical" evidence="10">
    <location>
        <begin position="105"/>
        <end position="130"/>
    </location>
</feature>
<comment type="subcellular location">
    <subcellularLocation>
        <location evidence="1">Cell membrane</location>
        <topology evidence="1">Multi-pass membrane protein</topology>
    </subcellularLocation>
</comment>
<evidence type="ECO:0000256" key="5">
    <source>
        <dbReference type="ARBA" id="ARBA00022692"/>
    </source>
</evidence>
<keyword evidence="8 9" id="KW-0012">Acyltransferase</keyword>
<evidence type="ECO:0000256" key="8">
    <source>
        <dbReference type="ARBA" id="ARBA00023315"/>
    </source>
</evidence>
<dbReference type="InterPro" id="IPR024194">
    <property type="entry name" value="Ac/AlaTfrase_AlgI/DltB"/>
</dbReference>
<dbReference type="eggNOG" id="COG1696">
    <property type="taxonomic scope" value="Bacteria"/>
</dbReference>
<reference evidence="11 12" key="1">
    <citation type="journal article" date="2009" name="Environ. Microbiol.">
        <title>Genome sequence of Desulfobacterium autotrophicum HRM2, a marine sulfate reducer oxidizing organic carbon completely to carbon dioxide.</title>
        <authorList>
            <person name="Strittmatter A.W."/>
            <person name="Liesegang H."/>
            <person name="Rabus R."/>
            <person name="Decker I."/>
            <person name="Amann J."/>
            <person name="Andres S."/>
            <person name="Henne A."/>
            <person name="Fricke W.F."/>
            <person name="Martinez-Arias R."/>
            <person name="Bartels D."/>
            <person name="Goesmann A."/>
            <person name="Krause L."/>
            <person name="Puehler A."/>
            <person name="Klenk H.P."/>
            <person name="Richter M."/>
            <person name="Schuler M."/>
            <person name="Gloeckner F.O."/>
            <person name="Meyerdierks A."/>
            <person name="Gottschalk G."/>
            <person name="Amann R."/>
        </authorList>
    </citation>
    <scope>NUCLEOTIDE SEQUENCE [LARGE SCALE GENOMIC DNA]</scope>
    <source>
        <strain evidence="12">ATCC 43914 / DSM 3382 / HRM2</strain>
    </source>
</reference>
<dbReference type="InterPro" id="IPR028362">
    <property type="entry name" value="AlgI"/>
</dbReference>
<keyword evidence="12" id="KW-1185">Reference proteome</keyword>
<evidence type="ECO:0000256" key="2">
    <source>
        <dbReference type="ARBA" id="ARBA00010323"/>
    </source>
</evidence>
<dbReference type="STRING" id="177437.HRM2_29880"/>
<dbReference type="KEGG" id="dat:HRM2_29880"/>
<accession>C0QK45</accession>
<feature type="transmembrane region" description="Helical" evidence="10">
    <location>
        <begin position="6"/>
        <end position="22"/>
    </location>
</feature>
<dbReference type="PIRSF" id="PIRSF500217">
    <property type="entry name" value="AlgI"/>
    <property type="match status" value="1"/>
</dbReference>
<name>C0QK45_DESAH</name>
<dbReference type="GO" id="GO:0005886">
    <property type="term" value="C:plasma membrane"/>
    <property type="evidence" value="ECO:0007669"/>
    <property type="project" value="UniProtKB-SubCell"/>
</dbReference>
<keyword evidence="4 9" id="KW-0808">Transferase</keyword>
<evidence type="ECO:0000256" key="6">
    <source>
        <dbReference type="ARBA" id="ARBA00022989"/>
    </source>
</evidence>
<dbReference type="GO" id="GO:0042121">
    <property type="term" value="P:alginic acid biosynthetic process"/>
    <property type="evidence" value="ECO:0007669"/>
    <property type="project" value="InterPro"/>
</dbReference>
<dbReference type="InterPro" id="IPR004299">
    <property type="entry name" value="MBOAT_fam"/>
</dbReference>
<keyword evidence="6 10" id="KW-1133">Transmembrane helix</keyword>
<protein>
    <submittedName>
        <fullName evidence="11">AlgI2</fullName>
    </submittedName>
</protein>
<dbReference type="PANTHER" id="PTHR13285:SF23">
    <property type="entry name" value="TEICHOIC ACID D-ALANYLTRANSFERASE"/>
    <property type="match status" value="1"/>
</dbReference>
<feature type="transmembrane region" description="Helical" evidence="10">
    <location>
        <begin position="356"/>
        <end position="381"/>
    </location>
</feature>
<dbReference type="Pfam" id="PF03062">
    <property type="entry name" value="MBOAT"/>
    <property type="match status" value="1"/>
</dbReference>
<evidence type="ECO:0000256" key="9">
    <source>
        <dbReference type="PIRNR" id="PIRNR016636"/>
    </source>
</evidence>
<feature type="transmembrane region" description="Helical" evidence="10">
    <location>
        <begin position="150"/>
        <end position="168"/>
    </location>
</feature>
<evidence type="ECO:0000256" key="4">
    <source>
        <dbReference type="ARBA" id="ARBA00022679"/>
    </source>
</evidence>
<dbReference type="RefSeq" id="WP_015904833.1">
    <property type="nucleotide sequence ID" value="NC_012108.1"/>
</dbReference>
<keyword evidence="5 10" id="KW-0812">Transmembrane</keyword>
<feature type="transmembrane region" description="Helical" evidence="10">
    <location>
        <begin position="74"/>
        <end position="93"/>
    </location>
</feature>
<dbReference type="EMBL" id="CP001087">
    <property type="protein sequence ID" value="ACN16071.1"/>
    <property type="molecule type" value="Genomic_DNA"/>
</dbReference>
<gene>
    <name evidence="11" type="primary">algI2</name>
    <name evidence="11" type="ordered locus">HRM2_29880</name>
</gene>